<dbReference type="PRINTS" id="PR00035">
    <property type="entry name" value="HTHGNTR"/>
</dbReference>
<dbReference type="Gene3D" id="1.10.10.10">
    <property type="entry name" value="Winged helix-like DNA-binding domain superfamily/Winged helix DNA-binding domain"/>
    <property type="match status" value="1"/>
</dbReference>
<accession>A0ABY6MZX1</accession>
<dbReference type="InterPro" id="IPR051446">
    <property type="entry name" value="HTH_trans_reg/aminotransferase"/>
</dbReference>
<dbReference type="GO" id="GO:0008483">
    <property type="term" value="F:transaminase activity"/>
    <property type="evidence" value="ECO:0007669"/>
    <property type="project" value="UniProtKB-KW"/>
</dbReference>
<dbReference type="InterPro" id="IPR036390">
    <property type="entry name" value="WH_DNA-bd_sf"/>
</dbReference>
<dbReference type="SMART" id="SM00345">
    <property type="entry name" value="HTH_GNTR"/>
    <property type="match status" value="1"/>
</dbReference>
<organism evidence="7 8">
    <name type="scientific">Alkalimarinus alittae</name>
    <dbReference type="NCBI Taxonomy" id="2961619"/>
    <lineage>
        <taxon>Bacteria</taxon>
        <taxon>Pseudomonadati</taxon>
        <taxon>Pseudomonadota</taxon>
        <taxon>Gammaproteobacteria</taxon>
        <taxon>Alteromonadales</taxon>
        <taxon>Alteromonadaceae</taxon>
        <taxon>Alkalimarinus</taxon>
    </lineage>
</organism>
<sequence>MEAPSFSSFAFCADRPLQEQLQQQLTDWIYTGRLSPGTRLPSSRRLAAELNISRNTVTIVLDQLKSEGFLEGIQGKGVFVAPDLPTDISGPSKVNWGHKGPLPELSEFGVYLNKTPLTEHGKILPFTPGIPDIASFPQKSWLQIQRRHQSRINLMGYDGNQGYGPLREALSEYLKLSRGVRCTPQQIIITQGAQQAISLCAQVLLNEGDSVLVENPGYMGARKAFLARRAKLISCPMGENGIDLDALQKNKNINARQPKLMYVTPTHQYPLGGILPASQRLKLLDWASQQHTWLIEDDYDSEFHYFHKPIAALQGMAEETPVIYMGSFSKTLFPALRLGYLVVPEPLAKVFIKAKSFMGGESPLLTQAVVADFIGEGHFIRHLRKMRLLYQDKWQHLNSLLNNELSEQVRPILQSAGMHLAIEIPNIDDQTLKQLFQQQGFGSSALSSYFNENPTMTGLVLGFANTTEHQREQGVAALKKILDIEDMRSI</sequence>
<protein>
    <submittedName>
        <fullName evidence="7">PLP-dependent aminotransferase family protein</fullName>
    </submittedName>
</protein>
<dbReference type="Pfam" id="PF00155">
    <property type="entry name" value="Aminotran_1_2"/>
    <property type="match status" value="1"/>
</dbReference>
<dbReference type="PANTHER" id="PTHR46577:SF1">
    <property type="entry name" value="HTH-TYPE TRANSCRIPTIONAL REGULATORY PROTEIN GABR"/>
    <property type="match status" value="1"/>
</dbReference>
<evidence type="ECO:0000259" key="6">
    <source>
        <dbReference type="PROSITE" id="PS50949"/>
    </source>
</evidence>
<dbReference type="RefSeq" id="WP_265046824.1">
    <property type="nucleotide sequence ID" value="NZ_CP100390.1"/>
</dbReference>
<dbReference type="InterPro" id="IPR015421">
    <property type="entry name" value="PyrdxlP-dep_Trfase_major"/>
</dbReference>
<feature type="domain" description="HTH gntR-type" evidence="6">
    <location>
        <begin position="15"/>
        <end position="83"/>
    </location>
</feature>
<evidence type="ECO:0000256" key="2">
    <source>
        <dbReference type="ARBA" id="ARBA00022898"/>
    </source>
</evidence>
<reference evidence="7" key="1">
    <citation type="submission" date="2022-06" db="EMBL/GenBank/DDBJ databases">
        <title>Alkalimarinus sp. nov., isolated from gut of a Alitta virens.</title>
        <authorList>
            <person name="Yang A.I."/>
            <person name="Shin N.-R."/>
        </authorList>
    </citation>
    <scope>NUCLEOTIDE SEQUENCE</scope>
    <source>
        <strain evidence="7">A2M4</strain>
    </source>
</reference>
<dbReference type="CDD" id="cd00609">
    <property type="entry name" value="AAT_like"/>
    <property type="match status" value="1"/>
</dbReference>
<keyword evidence="7" id="KW-0032">Aminotransferase</keyword>
<dbReference type="PROSITE" id="PS50949">
    <property type="entry name" value="HTH_GNTR"/>
    <property type="match status" value="1"/>
</dbReference>
<dbReference type="InterPro" id="IPR036388">
    <property type="entry name" value="WH-like_DNA-bd_sf"/>
</dbReference>
<evidence type="ECO:0000313" key="8">
    <source>
        <dbReference type="Proteomes" id="UP001163739"/>
    </source>
</evidence>
<keyword evidence="3" id="KW-0805">Transcription regulation</keyword>
<keyword evidence="5" id="KW-0804">Transcription</keyword>
<dbReference type="Proteomes" id="UP001163739">
    <property type="component" value="Chromosome"/>
</dbReference>
<name>A0ABY6MZX1_9ALTE</name>
<dbReference type="EMBL" id="CP100390">
    <property type="protein sequence ID" value="UZE95335.1"/>
    <property type="molecule type" value="Genomic_DNA"/>
</dbReference>
<evidence type="ECO:0000256" key="3">
    <source>
        <dbReference type="ARBA" id="ARBA00023015"/>
    </source>
</evidence>
<dbReference type="SUPFAM" id="SSF46785">
    <property type="entry name" value="Winged helix' DNA-binding domain"/>
    <property type="match status" value="1"/>
</dbReference>
<dbReference type="SUPFAM" id="SSF53383">
    <property type="entry name" value="PLP-dependent transferases"/>
    <property type="match status" value="1"/>
</dbReference>
<gene>
    <name evidence="7" type="ORF">NKI27_14865</name>
</gene>
<comment type="similarity">
    <text evidence="1">In the C-terminal section; belongs to the class-I pyridoxal-phosphate-dependent aminotransferase family.</text>
</comment>
<evidence type="ECO:0000256" key="5">
    <source>
        <dbReference type="ARBA" id="ARBA00023163"/>
    </source>
</evidence>
<dbReference type="PANTHER" id="PTHR46577">
    <property type="entry name" value="HTH-TYPE TRANSCRIPTIONAL REGULATORY PROTEIN GABR"/>
    <property type="match status" value="1"/>
</dbReference>
<keyword evidence="7" id="KW-0808">Transferase</keyword>
<evidence type="ECO:0000256" key="4">
    <source>
        <dbReference type="ARBA" id="ARBA00023125"/>
    </source>
</evidence>
<dbReference type="CDD" id="cd07377">
    <property type="entry name" value="WHTH_GntR"/>
    <property type="match status" value="1"/>
</dbReference>
<proteinExistence type="inferred from homology"/>
<dbReference type="InterPro" id="IPR000524">
    <property type="entry name" value="Tscrpt_reg_HTH_GntR"/>
</dbReference>
<dbReference type="Pfam" id="PF00392">
    <property type="entry name" value="GntR"/>
    <property type="match status" value="1"/>
</dbReference>
<keyword evidence="2" id="KW-0663">Pyridoxal phosphate</keyword>
<dbReference type="Gene3D" id="3.40.640.10">
    <property type="entry name" value="Type I PLP-dependent aspartate aminotransferase-like (Major domain)"/>
    <property type="match status" value="1"/>
</dbReference>
<dbReference type="InterPro" id="IPR015424">
    <property type="entry name" value="PyrdxlP-dep_Trfase"/>
</dbReference>
<evidence type="ECO:0000256" key="1">
    <source>
        <dbReference type="ARBA" id="ARBA00005384"/>
    </source>
</evidence>
<dbReference type="InterPro" id="IPR004839">
    <property type="entry name" value="Aminotransferase_I/II_large"/>
</dbReference>
<keyword evidence="4" id="KW-0238">DNA-binding</keyword>
<evidence type="ECO:0000313" key="7">
    <source>
        <dbReference type="EMBL" id="UZE95335.1"/>
    </source>
</evidence>
<keyword evidence="8" id="KW-1185">Reference proteome</keyword>